<reference evidence="1 2" key="1">
    <citation type="journal article" date="2010" name="Stand. Genomic Sci.">
        <title>Complete genome sequence of Rhizobium leguminosarum bv. trifolii strain WSM1325, an effective microsymbiont of annual Mediterranean clovers.</title>
        <authorList>
            <person name="Reeve W."/>
            <person name="O'Hara G."/>
            <person name="Chain P."/>
            <person name="Ardley J."/>
            <person name="Brau L."/>
            <person name="Nandesena K."/>
            <person name="Tiwari R."/>
            <person name="Copeland A."/>
            <person name="Nolan M."/>
            <person name="Han C."/>
            <person name="Brettin T."/>
            <person name="Land M."/>
            <person name="Ovchinikova G."/>
            <person name="Ivanova N."/>
            <person name="Mavromatis K."/>
            <person name="Markowitz V."/>
            <person name="Kyrpides N."/>
            <person name="Melino V."/>
            <person name="Denton M."/>
            <person name="Yates R."/>
            <person name="Howieson J."/>
        </authorList>
    </citation>
    <scope>NUCLEOTIDE SEQUENCE [LARGE SCALE GENOMIC DNA]</scope>
    <source>
        <strain evidence="1 2">WSM1325</strain>
    </source>
</reference>
<dbReference type="AlphaFoldDB" id="C6AX63"/>
<name>C6AX63_RHILS</name>
<dbReference type="HOGENOM" id="CLU_3188212_0_0_5"/>
<dbReference type="EMBL" id="CP001622">
    <property type="protein sequence ID" value="ACS56126.1"/>
    <property type="molecule type" value="Genomic_DNA"/>
</dbReference>
<evidence type="ECO:0000313" key="1">
    <source>
        <dbReference type="EMBL" id="ACS56126.1"/>
    </source>
</evidence>
<evidence type="ECO:0000313" key="2">
    <source>
        <dbReference type="Proteomes" id="UP000002256"/>
    </source>
</evidence>
<protein>
    <submittedName>
        <fullName evidence="1">Uncharacterized protein</fullName>
    </submittedName>
</protein>
<gene>
    <name evidence="1" type="ordered locus">Rleg_1842</name>
</gene>
<dbReference type="Proteomes" id="UP000002256">
    <property type="component" value="Chromosome"/>
</dbReference>
<sequence length="46" mass="5101">MTVAIEVEPAERRTKLAPPPDGVAALRRCYGARLLIYKSLCMLNRG</sequence>
<dbReference type="KEGG" id="rlg:Rleg_1842"/>
<accession>C6AX63</accession>
<organism evidence="1 2">
    <name type="scientific">Rhizobium leguminosarum bv. trifolii (strain WSM1325)</name>
    <dbReference type="NCBI Taxonomy" id="395491"/>
    <lineage>
        <taxon>Bacteria</taxon>
        <taxon>Pseudomonadati</taxon>
        <taxon>Pseudomonadota</taxon>
        <taxon>Alphaproteobacteria</taxon>
        <taxon>Hyphomicrobiales</taxon>
        <taxon>Rhizobiaceae</taxon>
        <taxon>Rhizobium/Agrobacterium group</taxon>
        <taxon>Rhizobium</taxon>
    </lineage>
</organism>
<proteinExistence type="predicted"/>